<evidence type="ECO:0000313" key="2">
    <source>
        <dbReference type="Proteomes" id="UP000036520"/>
    </source>
</evidence>
<proteinExistence type="predicted"/>
<protein>
    <submittedName>
        <fullName evidence="1">Uncharacterized protein</fullName>
    </submittedName>
</protein>
<reference evidence="1 2" key="1">
    <citation type="submission" date="2015-07" db="EMBL/GenBank/DDBJ databases">
        <authorList>
            <person name="Kim K.M."/>
        </authorList>
    </citation>
    <scope>NUCLEOTIDE SEQUENCE [LARGE SCALE GENOMIC DNA]</scope>
    <source>
        <strain evidence="1 2">KCTC 12363</strain>
    </source>
</reference>
<dbReference type="KEGG" id="camu:CA2015_0446"/>
<sequence>MAKALIHISLSLMILLNGLVFSVIQMDFTINRAYIIENFCVNKDKPMLHCDGQCFLAEKLKKAQDQKENQAGGIEFNRDFGIFILQEASISLTTLPSTSLNHGTSYQEANRVSQLVDIFHPPKAIA</sequence>
<name>A0A0H4P657_9BACT</name>
<dbReference type="AlphaFoldDB" id="A0A0H4P657"/>
<gene>
    <name evidence="1" type="ORF">CA2015_0446</name>
</gene>
<keyword evidence="2" id="KW-1185">Reference proteome</keyword>
<dbReference type="OrthoDB" id="980645at2"/>
<dbReference type="EMBL" id="CP012040">
    <property type="protein sequence ID" value="AKP49916.1"/>
    <property type="molecule type" value="Genomic_DNA"/>
</dbReference>
<organism evidence="1 2">
    <name type="scientific">Cyclobacterium amurskyense</name>
    <dbReference type="NCBI Taxonomy" id="320787"/>
    <lineage>
        <taxon>Bacteria</taxon>
        <taxon>Pseudomonadati</taxon>
        <taxon>Bacteroidota</taxon>
        <taxon>Cytophagia</taxon>
        <taxon>Cytophagales</taxon>
        <taxon>Cyclobacteriaceae</taxon>
        <taxon>Cyclobacterium</taxon>
    </lineage>
</organism>
<evidence type="ECO:0000313" key="1">
    <source>
        <dbReference type="EMBL" id="AKP49916.1"/>
    </source>
</evidence>
<dbReference type="PATRIC" id="fig|320787.5.peg.500"/>
<dbReference type="RefSeq" id="WP_048640404.1">
    <property type="nucleotide sequence ID" value="NZ_CAXBGM010000077.1"/>
</dbReference>
<accession>A0A0H4P657</accession>
<dbReference type="Proteomes" id="UP000036520">
    <property type="component" value="Chromosome"/>
</dbReference>
<dbReference type="STRING" id="320787.CA2015_0446"/>